<accession>A0ABQ2K0R3</accession>
<sequence length="239" mass="26587">MKEELVAFLEAHKDYRNQGISTLRLLHCDIPSSVGAISQGSIGKPLRDQFNTEEAYLDALMRWRAAIANQSPDNDAIEEAVLNILGSLDWPGETNIAISYANGRLLLDVDLPEIEDMPQSHWTVSKVRLAIEPKKVSQKELAALYLEHVCSILVRLIGHSFAVTDLIRSVAVSAYTQRSASTGRRENEYVAAVEIDRNSWSQVDLTQLALLDPHQMLRRFGASIESNGKGILLIQDPIL</sequence>
<protein>
    <submittedName>
        <fullName evidence="1">Uncharacterized protein</fullName>
    </submittedName>
</protein>
<name>A0ABQ2K0R3_9SPHN</name>
<evidence type="ECO:0000313" key="1">
    <source>
        <dbReference type="EMBL" id="GGN60440.1"/>
    </source>
</evidence>
<gene>
    <name evidence="1" type="ORF">GCM10011349_41980</name>
</gene>
<proteinExistence type="predicted"/>
<keyword evidence="2" id="KW-1185">Reference proteome</keyword>
<reference evidence="2" key="1">
    <citation type="journal article" date="2019" name="Int. J. Syst. Evol. Microbiol.">
        <title>The Global Catalogue of Microorganisms (GCM) 10K type strain sequencing project: providing services to taxonomists for standard genome sequencing and annotation.</title>
        <authorList>
            <consortium name="The Broad Institute Genomics Platform"/>
            <consortium name="The Broad Institute Genome Sequencing Center for Infectious Disease"/>
            <person name="Wu L."/>
            <person name="Ma J."/>
        </authorList>
    </citation>
    <scope>NUCLEOTIDE SEQUENCE [LARGE SCALE GENOMIC DNA]</scope>
    <source>
        <strain evidence="2">CGMCC 1.6784</strain>
    </source>
</reference>
<organism evidence="1 2">
    <name type="scientific">Novosphingobium indicum</name>
    <dbReference type="NCBI Taxonomy" id="462949"/>
    <lineage>
        <taxon>Bacteria</taxon>
        <taxon>Pseudomonadati</taxon>
        <taxon>Pseudomonadota</taxon>
        <taxon>Alphaproteobacteria</taxon>
        <taxon>Sphingomonadales</taxon>
        <taxon>Sphingomonadaceae</taxon>
        <taxon>Novosphingobium</taxon>
    </lineage>
</organism>
<evidence type="ECO:0000313" key="2">
    <source>
        <dbReference type="Proteomes" id="UP000605099"/>
    </source>
</evidence>
<comment type="caution">
    <text evidence="1">The sequence shown here is derived from an EMBL/GenBank/DDBJ whole genome shotgun (WGS) entry which is preliminary data.</text>
</comment>
<dbReference type="Proteomes" id="UP000605099">
    <property type="component" value="Unassembled WGS sequence"/>
</dbReference>
<dbReference type="EMBL" id="BMLK01000030">
    <property type="protein sequence ID" value="GGN60440.1"/>
    <property type="molecule type" value="Genomic_DNA"/>
</dbReference>